<dbReference type="SMART" id="SM00891">
    <property type="entry name" value="ERCC4"/>
    <property type="match status" value="1"/>
</dbReference>
<dbReference type="Pfam" id="PF02732">
    <property type="entry name" value="ERCC4"/>
    <property type="match status" value="1"/>
</dbReference>
<dbReference type="SUPFAM" id="SSF52980">
    <property type="entry name" value="Restriction endonuclease-like"/>
    <property type="match status" value="1"/>
</dbReference>
<dbReference type="GO" id="GO:0000724">
    <property type="term" value="P:double-strand break repair via homologous recombination"/>
    <property type="evidence" value="ECO:0007669"/>
    <property type="project" value="TreeGrafter"/>
</dbReference>
<dbReference type="RefSeq" id="XP_003670384.1">
    <property type="nucleotide sequence ID" value="XM_003670336.1"/>
</dbReference>
<gene>
    <name evidence="12" type="primary">NDAI0E03240</name>
    <name evidence="12" type="ordered locus">NDAI_0E03240</name>
</gene>
<feature type="domain" description="ERCC4" evidence="11">
    <location>
        <begin position="813"/>
        <end position="893"/>
    </location>
</feature>
<feature type="region of interest" description="Disordered" evidence="10">
    <location>
        <begin position="22"/>
        <end position="53"/>
    </location>
</feature>
<dbReference type="InterPro" id="IPR006167">
    <property type="entry name" value="XPF"/>
</dbReference>
<dbReference type="GO" id="GO:0006312">
    <property type="term" value="P:mitotic recombination"/>
    <property type="evidence" value="ECO:0007669"/>
    <property type="project" value="EnsemblFungi"/>
</dbReference>
<dbReference type="InterPro" id="IPR011335">
    <property type="entry name" value="Restrct_endonuc-II-like"/>
</dbReference>
<keyword evidence="3" id="KW-0540">Nuclease</keyword>
<proteinExistence type="inferred from homology"/>
<dbReference type="FunFam" id="3.40.50.10130:FF:000009">
    <property type="entry name" value="UV endonuclease"/>
    <property type="match status" value="1"/>
</dbReference>
<dbReference type="InterPro" id="IPR010994">
    <property type="entry name" value="RuvA_2-like"/>
</dbReference>
<evidence type="ECO:0000313" key="13">
    <source>
        <dbReference type="Proteomes" id="UP000000689"/>
    </source>
</evidence>
<dbReference type="SUPFAM" id="SSF47781">
    <property type="entry name" value="RuvA domain 2-like"/>
    <property type="match status" value="1"/>
</dbReference>
<keyword evidence="8" id="KW-0234">DNA repair</keyword>
<dbReference type="Gene3D" id="3.40.50.10130">
    <property type="match status" value="1"/>
</dbReference>
<evidence type="ECO:0000313" key="12">
    <source>
        <dbReference type="EMBL" id="CCD25141.1"/>
    </source>
</evidence>
<dbReference type="EMBL" id="HE580271">
    <property type="protein sequence ID" value="CCD25141.1"/>
    <property type="molecule type" value="Genomic_DNA"/>
</dbReference>
<dbReference type="Proteomes" id="UP000000689">
    <property type="component" value="Chromosome 5"/>
</dbReference>
<dbReference type="PANTHER" id="PTHR10150:SF0">
    <property type="entry name" value="DNA REPAIR ENDONUCLEASE XPF"/>
    <property type="match status" value="1"/>
</dbReference>
<dbReference type="GeneID" id="11498719"/>
<evidence type="ECO:0000256" key="1">
    <source>
        <dbReference type="ARBA" id="ARBA00004123"/>
    </source>
</evidence>
<evidence type="ECO:0000256" key="6">
    <source>
        <dbReference type="ARBA" id="ARBA00022801"/>
    </source>
</evidence>
<dbReference type="GO" id="GO:0000014">
    <property type="term" value="F:single-stranded DNA endodeoxyribonuclease activity"/>
    <property type="evidence" value="ECO:0007669"/>
    <property type="project" value="EnsemblFungi"/>
</dbReference>
<comment type="subcellular location">
    <subcellularLocation>
        <location evidence="1">Nucleus</location>
    </subcellularLocation>
</comment>
<evidence type="ECO:0000256" key="10">
    <source>
        <dbReference type="SAM" id="MobiDB-lite"/>
    </source>
</evidence>
<reference evidence="12 13" key="1">
    <citation type="journal article" date="2011" name="Proc. Natl. Acad. Sci. U.S.A.">
        <title>Evolutionary erosion of yeast sex chromosomes by mating-type switching accidents.</title>
        <authorList>
            <person name="Gordon J.L."/>
            <person name="Armisen D."/>
            <person name="Proux-Wera E."/>
            <person name="Oheigeartaigh S.S."/>
            <person name="Byrne K.P."/>
            <person name="Wolfe K.H."/>
        </authorList>
    </citation>
    <scope>NUCLEOTIDE SEQUENCE [LARGE SCALE GENOMIC DNA]</scope>
    <source>
        <strain evidence="13">ATCC 10597 / BCRC 20456 / CBS 421 / NBRC 0211 / NRRL Y-12639</strain>
    </source>
</reference>
<dbReference type="InterPro" id="IPR006166">
    <property type="entry name" value="ERCC4_domain"/>
</dbReference>
<dbReference type="GO" id="GO:0000110">
    <property type="term" value="C:nucleotide-excision repair factor 1 complex"/>
    <property type="evidence" value="ECO:0007669"/>
    <property type="project" value="EnsemblFungi"/>
</dbReference>
<accession>G0WBM1</accession>
<dbReference type="GO" id="GO:1905348">
    <property type="term" value="C:endonuclease complex"/>
    <property type="evidence" value="ECO:0007669"/>
    <property type="project" value="EnsemblFungi"/>
</dbReference>
<dbReference type="GO" id="GO:0000715">
    <property type="term" value="P:nucleotide-excision repair, DNA damage recognition"/>
    <property type="evidence" value="ECO:0007669"/>
    <property type="project" value="EnsemblFungi"/>
</dbReference>
<dbReference type="eggNOG" id="KOG0442">
    <property type="taxonomic scope" value="Eukaryota"/>
</dbReference>
<dbReference type="PANTHER" id="PTHR10150">
    <property type="entry name" value="DNA REPAIR ENDONUCLEASE XPF"/>
    <property type="match status" value="1"/>
</dbReference>
<dbReference type="GO" id="GO:0000712">
    <property type="term" value="P:resolution of meiotic recombination intermediates"/>
    <property type="evidence" value="ECO:0007669"/>
    <property type="project" value="TreeGrafter"/>
</dbReference>
<dbReference type="OMA" id="THILDIM"/>
<keyword evidence="9" id="KW-0539">Nucleus</keyword>
<protein>
    <recommendedName>
        <fullName evidence="11">ERCC4 domain-containing protein</fullName>
    </recommendedName>
</protein>
<evidence type="ECO:0000256" key="9">
    <source>
        <dbReference type="ARBA" id="ARBA00023242"/>
    </source>
</evidence>
<keyword evidence="6" id="KW-0378">Hydrolase</keyword>
<dbReference type="AlphaFoldDB" id="G0WBM1"/>
<dbReference type="InterPro" id="IPR047520">
    <property type="entry name" value="XPF_nuclease"/>
</dbReference>
<name>G0WBM1_NAUDC</name>
<evidence type="ECO:0000259" key="11">
    <source>
        <dbReference type="SMART" id="SM00891"/>
    </source>
</evidence>
<comment type="similarity">
    <text evidence="2">Belongs to the XPF family.</text>
</comment>
<evidence type="ECO:0000256" key="8">
    <source>
        <dbReference type="ARBA" id="ARBA00023204"/>
    </source>
</evidence>
<dbReference type="GO" id="GO:0006277">
    <property type="term" value="P:DNA amplification"/>
    <property type="evidence" value="ECO:0007669"/>
    <property type="project" value="EnsemblFungi"/>
</dbReference>
<dbReference type="NCBIfam" id="TIGR00596">
    <property type="entry name" value="rad1"/>
    <property type="match status" value="1"/>
</dbReference>
<evidence type="ECO:0000256" key="3">
    <source>
        <dbReference type="ARBA" id="ARBA00022722"/>
    </source>
</evidence>
<evidence type="ECO:0000256" key="4">
    <source>
        <dbReference type="ARBA" id="ARBA00022759"/>
    </source>
</evidence>
<evidence type="ECO:0000256" key="5">
    <source>
        <dbReference type="ARBA" id="ARBA00022763"/>
    </source>
</evidence>
<feature type="region of interest" description="Disordered" evidence="10">
    <location>
        <begin position="1060"/>
        <end position="1091"/>
    </location>
</feature>
<dbReference type="STRING" id="1071378.G0WBM1"/>
<dbReference type="HOGENOM" id="CLU_002265_2_0_1"/>
<feature type="compositionally biased region" description="Basic and acidic residues" evidence="10">
    <location>
        <begin position="29"/>
        <end position="48"/>
    </location>
</feature>
<keyword evidence="7" id="KW-0238">DNA-binding</keyword>
<dbReference type="GO" id="GO:0003697">
    <property type="term" value="F:single-stranded DNA binding"/>
    <property type="evidence" value="ECO:0007669"/>
    <property type="project" value="EnsemblFungi"/>
</dbReference>
<dbReference type="GO" id="GO:0003684">
    <property type="term" value="F:damaged DNA binding"/>
    <property type="evidence" value="ECO:0007669"/>
    <property type="project" value="TreeGrafter"/>
</dbReference>
<keyword evidence="4" id="KW-0255">Endonuclease</keyword>
<dbReference type="OrthoDB" id="361020at2759"/>
<dbReference type="GO" id="GO:1901255">
    <property type="term" value="P:nucleotide-excision repair involved in interstrand cross-link repair"/>
    <property type="evidence" value="ECO:0007669"/>
    <property type="project" value="TreeGrafter"/>
</dbReference>
<organism evidence="12 13">
    <name type="scientific">Naumovozyma dairenensis (strain ATCC 10597 / BCRC 20456 / CBS 421 / NBRC 0211 / NRRL Y-12639)</name>
    <name type="common">Saccharomyces dairenensis</name>
    <dbReference type="NCBI Taxonomy" id="1071378"/>
    <lineage>
        <taxon>Eukaryota</taxon>
        <taxon>Fungi</taxon>
        <taxon>Dikarya</taxon>
        <taxon>Ascomycota</taxon>
        <taxon>Saccharomycotina</taxon>
        <taxon>Saccharomycetes</taxon>
        <taxon>Saccharomycetales</taxon>
        <taxon>Saccharomycetaceae</taxon>
        <taxon>Naumovozyma</taxon>
    </lineage>
</organism>
<dbReference type="GO" id="GO:0000736">
    <property type="term" value="P:double-strand break repair via single-strand annealing, removal of nonhomologous ends"/>
    <property type="evidence" value="ECO:0007669"/>
    <property type="project" value="EnsemblFungi"/>
</dbReference>
<dbReference type="CDD" id="cd20078">
    <property type="entry name" value="XPF_nuclease_XPF_euk"/>
    <property type="match status" value="1"/>
</dbReference>
<dbReference type="GO" id="GO:0000710">
    <property type="term" value="P:meiotic mismatch repair"/>
    <property type="evidence" value="ECO:0007669"/>
    <property type="project" value="EnsemblFungi"/>
</dbReference>
<keyword evidence="13" id="KW-1185">Reference proteome</keyword>
<evidence type="ECO:0000256" key="2">
    <source>
        <dbReference type="ARBA" id="ARBA00010015"/>
    </source>
</evidence>
<evidence type="ECO:0000256" key="7">
    <source>
        <dbReference type="ARBA" id="ARBA00023125"/>
    </source>
</evidence>
<sequence>MSQLFVQDESDEEELQLELSKQVNAEQAGRLREHDLDLPKQPPNHDIEESQADAKSAEPVLYPLIPNQEEGDQNYKPNIEDIRAVDVQLTLPLVFQQQVVENVLVTENPLVIMGKGLGMINIIANLLHVLSVPTKIEGRLKRSLVIVLNASSRDNERIQEELQELSWVSVEDSGIEANDLDDDGMSPFERTFSIVTAESSSVEKRRKLYLTGGIVSVTSRILIVDLLSGILHPNRVTGMVVLNAENLKTHSNVSFILEIYRSKYQWGFIQAFSESPESFVMEFSPLFTKMKELGLKNVLLWPRFRVEISSCLNALSKSGSNNTNSVIEVKVSLTNSMSQIQFGLIECLKKCIEELNRKNPELSLEWWNIDNALDIKFLRSIDFIMIPNWHRISFESKQLVKDIKFLKNLLRTFFNADAVDFYENIQLSLEANKPSVSRKYTESPWLMANESQLVISYAKKRVVDNNEYSLEEMPKWEQLINILDDIAHERTTRDVQGTTLIVCSDTSTCIQLSRILFNSDRKNGIRKFMLGKLNRYKSLREERKAIMLEAQSKDNKTNAELNVSAAFAKEDIITKRRRTRGASVVAAVERLRTAGTGEDIETKIEDYDLEQELTKIHGTEYDVDLDEENLDEIKIDDIDSEFAVLPSKKEEEILPAAHDGVTEELWKERMENFEYINRNKQIIIEKFSNLNDDASLEEIMPSYIILFEPDLSFVRRVEIHRAIHMNLPPKVYFMYYGDSIEEKIHLTAIKKEKDAFTRLIRENANLAQHFETLEDLSHYKNLAARKSKLNRLKRSSTRNAGGQSALHESTHDVVIVDTREFNASLPGLLFRYGVRVIPCMLTVGDYIITPDICIERKSIEDLIGSLQNHRLELQCKKMLKYYKYPTLLIEFDEGQSFSLEPFSEKRRYKLKESSTIHPISSKLTQEEIQSKLAKLVMKFPTLKIIWSSSPLQTVNIILELKLGREQPDPTLSVGMGGTTRKTKVNTNVATNKKPVSDANLFTKILGIPGISKVDYFNIRRHFKNYDVLSNLALEDIYNALDDEELATKLYSFFQYEQLENEGTDKDDDVEDGNENMEDFDDDDDDHLEQLM</sequence>
<keyword evidence="5" id="KW-0227">DNA damage</keyword>
<dbReference type="KEGG" id="ndi:NDAI_0E03240"/>